<feature type="domain" description="TLDc" evidence="10">
    <location>
        <begin position="175"/>
        <end position="341"/>
    </location>
</feature>
<evidence type="ECO:0000256" key="5">
    <source>
        <dbReference type="ARBA" id="ARBA00023136"/>
    </source>
</evidence>
<dbReference type="OMA" id="SFFKCEQ"/>
<evidence type="ECO:0000256" key="6">
    <source>
        <dbReference type="ARBA" id="ARBA00023228"/>
    </source>
</evidence>
<dbReference type="InterPro" id="IPR006571">
    <property type="entry name" value="TLDc_dom"/>
</dbReference>
<keyword evidence="6" id="KW-0458">Lysosome</keyword>
<dbReference type="STRING" id="6290.A0A0N4WMD3"/>
<evidence type="ECO:0000313" key="11">
    <source>
        <dbReference type="EMBL" id="VDO45445.1"/>
    </source>
</evidence>
<gene>
    <name evidence="11" type="ORF">HPLM_LOCUS12355</name>
</gene>
<evidence type="ECO:0000256" key="7">
    <source>
        <dbReference type="ARBA" id="ARBA00039594"/>
    </source>
</evidence>
<keyword evidence="5" id="KW-0472">Membrane</keyword>
<reference evidence="13" key="1">
    <citation type="submission" date="2017-02" db="UniProtKB">
        <authorList>
            <consortium name="WormBaseParasite"/>
        </authorList>
    </citation>
    <scope>IDENTIFICATION</scope>
</reference>
<name>A0A0N4WMD3_HAEPC</name>
<dbReference type="Pfam" id="PF07534">
    <property type="entry name" value="TLD"/>
    <property type="match status" value="1"/>
</dbReference>
<dbReference type="GO" id="GO:0006979">
    <property type="term" value="P:response to oxidative stress"/>
    <property type="evidence" value="ECO:0007669"/>
    <property type="project" value="TreeGrafter"/>
</dbReference>
<dbReference type="GO" id="GO:0016020">
    <property type="term" value="C:membrane"/>
    <property type="evidence" value="ECO:0007669"/>
    <property type="project" value="UniProtKB-SubCell"/>
</dbReference>
<evidence type="ECO:0000259" key="10">
    <source>
        <dbReference type="PROSITE" id="PS51886"/>
    </source>
</evidence>
<keyword evidence="12" id="KW-1185">Reference proteome</keyword>
<dbReference type="EMBL" id="UZAF01017842">
    <property type="protein sequence ID" value="VDO45445.1"/>
    <property type="molecule type" value="Genomic_DNA"/>
</dbReference>
<dbReference type="PANTHER" id="PTHR23354:SF131">
    <property type="entry name" value="MTOR-ASSOCIATED PROTEIN MEAK7"/>
    <property type="match status" value="1"/>
</dbReference>
<dbReference type="WBParaSite" id="HPLM_0001236301-mRNA-1">
    <property type="protein sequence ID" value="HPLM_0001236301-mRNA-1"/>
    <property type="gene ID" value="HPLM_0001236301"/>
</dbReference>
<sequence length="395" mass="43711">MGAESSTSAKKPEIVSLTKEQVHRTTETLKKWSQGKDFLNKRQFEEIYAELQPVTALLFDVAEDGGRCPFSNILLMADGVLGDAASQAATLLRLFGTIAKALEHVVSVYARRHGLSDNDSSALLEYFMHDAPPEARFDRWLLGHSVAAQLVLHVFAPLIFEKGPPLHPSTPCNSPLLSHSAVMVINMHLPSERRKEWTLLFSSVEHGSSFAQLSKRINEEGPCVVVVNSTNGRVFGCFASEGFLMGPNYHGNATSFLFEVKPQLRIHSATGLSNDYAYLNVQQVSLPNGLGIGGHETVWPFFIDEDYGKGISMANVSSFEKCHLAGCDQFEISSIEVWRVGEKPQIPFDEDVKRSEKSIIDKDPEAVALLELTGHKMHSEAYRDPAPLLDEPFEI</sequence>
<proteinExistence type="predicted"/>
<dbReference type="GO" id="GO:0005634">
    <property type="term" value="C:nucleus"/>
    <property type="evidence" value="ECO:0007669"/>
    <property type="project" value="TreeGrafter"/>
</dbReference>
<dbReference type="AlphaFoldDB" id="A0A0N4WMD3"/>
<dbReference type="PANTHER" id="PTHR23354">
    <property type="entry name" value="NUCLEOLAR PROTEIN 7/ESTROGEN RECEPTOR COACTIVATOR-RELATED"/>
    <property type="match status" value="1"/>
</dbReference>
<keyword evidence="4" id="KW-0963">Cytoplasm</keyword>
<evidence type="ECO:0000313" key="12">
    <source>
        <dbReference type="Proteomes" id="UP000268014"/>
    </source>
</evidence>
<organism evidence="13">
    <name type="scientific">Haemonchus placei</name>
    <name type="common">Barber's pole worm</name>
    <dbReference type="NCBI Taxonomy" id="6290"/>
    <lineage>
        <taxon>Eukaryota</taxon>
        <taxon>Metazoa</taxon>
        <taxon>Ecdysozoa</taxon>
        <taxon>Nematoda</taxon>
        <taxon>Chromadorea</taxon>
        <taxon>Rhabditida</taxon>
        <taxon>Rhabditina</taxon>
        <taxon>Rhabditomorpha</taxon>
        <taxon>Strongyloidea</taxon>
        <taxon>Trichostrongylidae</taxon>
        <taxon>Haemonchus</taxon>
    </lineage>
</organism>
<dbReference type="SMART" id="SM00584">
    <property type="entry name" value="TLDc"/>
    <property type="match status" value="1"/>
</dbReference>
<reference evidence="11 12" key="2">
    <citation type="submission" date="2018-11" db="EMBL/GenBank/DDBJ databases">
        <authorList>
            <consortium name="Pathogen Informatics"/>
        </authorList>
    </citation>
    <scope>NUCLEOTIDE SEQUENCE [LARGE SCALE GENOMIC DNA]</scope>
    <source>
        <strain evidence="11 12">MHpl1</strain>
    </source>
</reference>
<evidence type="ECO:0000256" key="8">
    <source>
        <dbReference type="ARBA" id="ARBA00041780"/>
    </source>
</evidence>
<evidence type="ECO:0000256" key="9">
    <source>
        <dbReference type="ARBA" id="ARBA00042134"/>
    </source>
</evidence>
<evidence type="ECO:0000256" key="2">
    <source>
        <dbReference type="ARBA" id="ARBA00004371"/>
    </source>
</evidence>
<protein>
    <recommendedName>
        <fullName evidence="7">MTOR-associated protein MEAK7</fullName>
    </recommendedName>
    <alternativeName>
        <fullName evidence="9">TBC/LysM-associated domain-containing protein 1</fullName>
    </alternativeName>
    <alternativeName>
        <fullName evidence="8">TLD domain-containing protein 1</fullName>
    </alternativeName>
</protein>
<accession>A0A0N4WMD3</accession>
<dbReference type="PROSITE" id="PS51886">
    <property type="entry name" value="TLDC"/>
    <property type="match status" value="1"/>
</dbReference>
<dbReference type="OrthoDB" id="289228at2759"/>
<evidence type="ECO:0000256" key="1">
    <source>
        <dbReference type="ARBA" id="ARBA00004370"/>
    </source>
</evidence>
<evidence type="ECO:0000313" key="13">
    <source>
        <dbReference type="WBParaSite" id="HPLM_0001236301-mRNA-1"/>
    </source>
</evidence>
<dbReference type="Proteomes" id="UP000268014">
    <property type="component" value="Unassembled WGS sequence"/>
</dbReference>
<comment type="subcellular location">
    <subcellularLocation>
        <location evidence="3">Cytoplasm</location>
    </subcellularLocation>
    <subcellularLocation>
        <location evidence="2">Lysosome</location>
    </subcellularLocation>
    <subcellularLocation>
        <location evidence="1">Membrane</location>
    </subcellularLocation>
</comment>
<dbReference type="GO" id="GO:0005764">
    <property type="term" value="C:lysosome"/>
    <property type="evidence" value="ECO:0007669"/>
    <property type="project" value="UniProtKB-SubCell"/>
</dbReference>
<evidence type="ECO:0000256" key="3">
    <source>
        <dbReference type="ARBA" id="ARBA00004496"/>
    </source>
</evidence>
<evidence type="ECO:0000256" key="4">
    <source>
        <dbReference type="ARBA" id="ARBA00022490"/>
    </source>
</evidence>